<evidence type="ECO:0000256" key="3">
    <source>
        <dbReference type="ARBA" id="ARBA00023015"/>
    </source>
</evidence>
<dbReference type="AlphaFoldDB" id="A0A8H4TAE7"/>
<keyword evidence="9" id="KW-0472">Membrane</keyword>
<evidence type="ECO:0000256" key="4">
    <source>
        <dbReference type="ARBA" id="ARBA00023125"/>
    </source>
</evidence>
<feature type="transmembrane region" description="Helical" evidence="9">
    <location>
        <begin position="215"/>
        <end position="238"/>
    </location>
</feature>
<dbReference type="PANTHER" id="PTHR47171">
    <property type="entry name" value="FARA-RELATED"/>
    <property type="match status" value="1"/>
</dbReference>
<keyword evidence="2" id="KW-0862">Zinc</keyword>
<name>A0A8H4TAE7_9HYPO</name>
<dbReference type="GO" id="GO:0022857">
    <property type="term" value="F:transmembrane transporter activity"/>
    <property type="evidence" value="ECO:0007669"/>
    <property type="project" value="InterPro"/>
</dbReference>
<dbReference type="CDD" id="cd17352">
    <property type="entry name" value="MFS_MCT_SLC16"/>
    <property type="match status" value="1"/>
</dbReference>
<organism evidence="11 12">
    <name type="scientific">Fusarium sarcochroum</name>
    <dbReference type="NCBI Taxonomy" id="1208366"/>
    <lineage>
        <taxon>Eukaryota</taxon>
        <taxon>Fungi</taxon>
        <taxon>Dikarya</taxon>
        <taxon>Ascomycota</taxon>
        <taxon>Pezizomycotina</taxon>
        <taxon>Sordariomycetes</taxon>
        <taxon>Hypocreomycetidae</taxon>
        <taxon>Hypocreales</taxon>
        <taxon>Nectriaceae</taxon>
        <taxon>Fusarium</taxon>
        <taxon>Fusarium lateritium species complex</taxon>
    </lineage>
</organism>
<feature type="transmembrane region" description="Helical" evidence="9">
    <location>
        <begin position="54"/>
        <end position="74"/>
    </location>
</feature>
<evidence type="ECO:0000256" key="2">
    <source>
        <dbReference type="ARBA" id="ARBA00022833"/>
    </source>
</evidence>
<evidence type="ECO:0000256" key="1">
    <source>
        <dbReference type="ARBA" id="ARBA00004141"/>
    </source>
</evidence>
<keyword evidence="5" id="KW-0804">Transcription</keyword>
<dbReference type="SUPFAM" id="SSF103473">
    <property type="entry name" value="MFS general substrate transporter"/>
    <property type="match status" value="1"/>
</dbReference>
<dbReference type="Gene3D" id="1.20.1250.20">
    <property type="entry name" value="MFS general substrate transporter like domains"/>
    <property type="match status" value="2"/>
</dbReference>
<sequence length="1080" mass="118339">MERPQSPTAILFTDKVPTVDVESAPASAPVSEPDNSYGSDSEKELDKKDIESDIGAWLCVLAAVLFLISSYGFMNSLGTIQSYLTLNELSDYNVSQVGWISGIYLFLSLFFNFQIGSILDRYGPQILSPIAAGFSTVTFLLLAECKEYWHFILCLGLFGSIGSGIGAVTAISVVGKLFIRRRGLAMGIAVMGTSLGGIIYPMMLRATFGKLGWAWSMRLVALVVACITTLGVLCFLPFRRLTEGQSNVQKPQGFSIDLSAFKSLNFVVTALGICMVEFVNYGISGLLPTIATGAGFSTEDGYTLLSILGACSCLGRFSIGFVGDKVGPFNAMISTMLVIIVFISTIFIPFSTTSAPLMYTFTALWGYCSGSFYVLSPLCTGKTCEPQDYARYFGSTNMCVAVALLLANPLSGLLLEKLGAQLLGCFYLAIIVLAGVFFIVARGLLLEKWLVFCKKIVRKSTLTLISAYITSSQGVLSSLGPTNFQVSNIINSFDLSQLWHALFAMSGRPYHRKRKRNFSPAPGPDSNATATPRYSHVVAFTDSHPIDPQSADPDAPEQEVSRQRATEPEQAYVGRTEILGDVSFDESLVQGQGQSLGPPPGSSIADSEVLAIHRVYDLPSPAEREELVHNFMDSCWPWTPVVDMTWLGDNNGQPVSPLLLQAILVAGSRVATEKTWPASESYFQKAKALFFYQHEANPIIAVVTAIVLQWWSPMGPEQVSQSNSGFWLHIAAGLAYQLGLHKEPPTGSLSALRRRIWWSLVCRDILISVGVGRPRTINLEDSDVLPPTAEDFPKVDANARLFVAYVSICQILGDVVQSRRRRLLSRAEKQIFEARLYQWVRELPPDLCLFEGTDIKVLRPYDVGSRQLHVVYFVVAIILASSETSKTPSTASLVAASFVAGIHAEFASHDDVRRLGPIFAFHVLTAALSLLKGLKYASLATLANQDFQKIYRVLQRLAEKWGSARGLLTPLLTARRDAEAHPTLDSMPAPMCDSMRPLFRECGPSALCPVWDLLWPTPVEAPANDTLANQDHIASVETTLLEPAFHFDGETSWDTFLEEHPIGFEGYSSVDQYWNELMGS</sequence>
<dbReference type="PANTHER" id="PTHR47171:SF2">
    <property type="entry name" value="TRANSCRIPTION FACTOR, PUTATIVE-RELATED"/>
    <property type="match status" value="1"/>
</dbReference>
<keyword evidence="4" id="KW-0238">DNA-binding</keyword>
<feature type="region of interest" description="Disordered" evidence="8">
    <location>
        <begin position="543"/>
        <end position="572"/>
    </location>
</feature>
<dbReference type="InterPro" id="IPR020846">
    <property type="entry name" value="MFS_dom"/>
</dbReference>
<dbReference type="GO" id="GO:0016020">
    <property type="term" value="C:membrane"/>
    <property type="evidence" value="ECO:0007669"/>
    <property type="project" value="UniProtKB-SubCell"/>
</dbReference>
<feature type="transmembrane region" description="Helical" evidence="9">
    <location>
        <begin position="301"/>
        <end position="319"/>
    </location>
</feature>
<feature type="transmembrane region" description="Helical" evidence="9">
    <location>
        <begin position="125"/>
        <end position="142"/>
    </location>
</feature>
<dbReference type="EMBL" id="JABEXW010000816">
    <property type="protein sequence ID" value="KAF4954345.1"/>
    <property type="molecule type" value="Genomic_DNA"/>
</dbReference>
<comment type="caution">
    <text evidence="11">The sequence shown here is derived from an EMBL/GenBank/DDBJ whole genome shotgun (WGS) entry which is preliminary data.</text>
</comment>
<evidence type="ECO:0000256" key="9">
    <source>
        <dbReference type="SAM" id="Phobius"/>
    </source>
</evidence>
<keyword evidence="9" id="KW-0812">Transmembrane</keyword>
<evidence type="ECO:0000259" key="10">
    <source>
        <dbReference type="PROSITE" id="PS50850"/>
    </source>
</evidence>
<dbReference type="InterPro" id="IPR036259">
    <property type="entry name" value="MFS_trans_sf"/>
</dbReference>
<reference evidence="11" key="1">
    <citation type="journal article" date="2020" name="BMC Genomics">
        <title>Correction to: Identification and distribution of gene clusters required for synthesis of sphingolipid metabolism inhibitors in diverse species of the filamentous fungus Fusarium.</title>
        <authorList>
            <person name="Kim H.S."/>
            <person name="Lohmar J.M."/>
            <person name="Busman M."/>
            <person name="Brown D.W."/>
            <person name="Naumann T.A."/>
            <person name="Divon H.H."/>
            <person name="Lysoe E."/>
            <person name="Uhlig S."/>
            <person name="Proctor R.H."/>
        </authorList>
    </citation>
    <scope>NUCLEOTIDE SEQUENCE</scope>
    <source>
        <strain evidence="11">NRRL 20472</strain>
    </source>
</reference>
<evidence type="ECO:0000313" key="11">
    <source>
        <dbReference type="EMBL" id="KAF4954345.1"/>
    </source>
</evidence>
<keyword evidence="7" id="KW-0539">Nucleus</keyword>
<dbReference type="SMART" id="SM00906">
    <property type="entry name" value="Fungal_trans"/>
    <property type="match status" value="1"/>
</dbReference>
<dbReference type="Pfam" id="PF04082">
    <property type="entry name" value="Fungal_trans"/>
    <property type="match status" value="1"/>
</dbReference>
<feature type="transmembrane region" description="Helical" evidence="9">
    <location>
        <begin position="420"/>
        <end position="441"/>
    </location>
</feature>
<comment type="subcellular location">
    <subcellularLocation>
        <location evidence="1">Membrane</location>
        <topology evidence="1">Multi-pass membrane protein</topology>
    </subcellularLocation>
</comment>
<dbReference type="GO" id="GO:0006351">
    <property type="term" value="P:DNA-templated transcription"/>
    <property type="evidence" value="ECO:0007669"/>
    <property type="project" value="InterPro"/>
</dbReference>
<dbReference type="OrthoDB" id="194358at2759"/>
<feature type="transmembrane region" description="Helical" evidence="9">
    <location>
        <begin position="462"/>
        <end position="480"/>
    </location>
</feature>
<dbReference type="InterPro" id="IPR007219">
    <property type="entry name" value="XnlR_reg_dom"/>
</dbReference>
<feature type="region of interest" description="Disordered" evidence="8">
    <location>
        <begin position="1"/>
        <end position="43"/>
    </location>
</feature>
<feature type="transmembrane region" description="Helical" evidence="9">
    <location>
        <begin position="94"/>
        <end position="113"/>
    </location>
</feature>
<accession>A0A8H4TAE7</accession>
<evidence type="ECO:0000313" key="12">
    <source>
        <dbReference type="Proteomes" id="UP000622797"/>
    </source>
</evidence>
<keyword evidence="3" id="KW-0805">Transcription regulation</keyword>
<reference evidence="11" key="2">
    <citation type="submission" date="2020-05" db="EMBL/GenBank/DDBJ databases">
        <authorList>
            <person name="Kim H.-S."/>
            <person name="Proctor R.H."/>
            <person name="Brown D.W."/>
        </authorList>
    </citation>
    <scope>NUCLEOTIDE SEQUENCE</scope>
    <source>
        <strain evidence="11">NRRL 20472</strain>
    </source>
</reference>
<feature type="transmembrane region" description="Helical" evidence="9">
    <location>
        <begin position="331"/>
        <end position="351"/>
    </location>
</feature>
<feature type="transmembrane region" description="Helical" evidence="9">
    <location>
        <begin position="357"/>
        <end position="380"/>
    </location>
</feature>
<evidence type="ECO:0000256" key="8">
    <source>
        <dbReference type="SAM" id="MobiDB-lite"/>
    </source>
</evidence>
<feature type="transmembrane region" description="Helical" evidence="9">
    <location>
        <begin position="392"/>
        <end position="414"/>
    </location>
</feature>
<evidence type="ECO:0000256" key="7">
    <source>
        <dbReference type="ARBA" id="ARBA00023242"/>
    </source>
</evidence>
<keyword evidence="9" id="KW-1133">Transmembrane helix</keyword>
<dbReference type="InterPro" id="IPR011701">
    <property type="entry name" value="MFS"/>
</dbReference>
<feature type="transmembrane region" description="Helical" evidence="9">
    <location>
        <begin position="183"/>
        <end position="203"/>
    </location>
</feature>
<dbReference type="GO" id="GO:0003677">
    <property type="term" value="F:DNA binding"/>
    <property type="evidence" value="ECO:0007669"/>
    <property type="project" value="UniProtKB-KW"/>
</dbReference>
<feature type="transmembrane region" description="Helical" evidence="9">
    <location>
        <begin position="148"/>
        <end position="171"/>
    </location>
</feature>
<feature type="transmembrane region" description="Helical" evidence="9">
    <location>
        <begin position="259"/>
        <end position="281"/>
    </location>
</feature>
<keyword evidence="12" id="KW-1185">Reference proteome</keyword>
<proteinExistence type="predicted"/>
<dbReference type="CDD" id="cd12148">
    <property type="entry name" value="fungal_TF_MHR"/>
    <property type="match status" value="1"/>
</dbReference>
<gene>
    <name evidence="11" type="ORF">FSARC_12158</name>
</gene>
<evidence type="ECO:0000256" key="5">
    <source>
        <dbReference type="ARBA" id="ARBA00023163"/>
    </source>
</evidence>
<protein>
    <recommendedName>
        <fullName evidence="10">Major facilitator superfamily (MFS) profile domain-containing protein</fullName>
    </recommendedName>
</protein>
<dbReference type="GO" id="GO:0008270">
    <property type="term" value="F:zinc ion binding"/>
    <property type="evidence" value="ECO:0007669"/>
    <property type="project" value="InterPro"/>
</dbReference>
<dbReference type="Pfam" id="PF07690">
    <property type="entry name" value="MFS_1"/>
    <property type="match status" value="1"/>
</dbReference>
<feature type="domain" description="Major facilitator superfamily (MFS) profile" evidence="10">
    <location>
        <begin position="55"/>
        <end position="444"/>
    </location>
</feature>
<dbReference type="InterPro" id="IPR052073">
    <property type="entry name" value="Amide_Lactam_Regulators"/>
</dbReference>
<keyword evidence="6" id="KW-0325">Glycoprotein</keyword>
<dbReference type="Proteomes" id="UP000622797">
    <property type="component" value="Unassembled WGS sequence"/>
</dbReference>
<dbReference type="PROSITE" id="PS50850">
    <property type="entry name" value="MFS"/>
    <property type="match status" value="1"/>
</dbReference>
<evidence type="ECO:0000256" key="6">
    <source>
        <dbReference type="ARBA" id="ARBA00023180"/>
    </source>
</evidence>